<accession>A0A2J6T1H7</accession>
<dbReference type="InParanoid" id="A0A2J6T1H7"/>
<dbReference type="RefSeq" id="XP_024733780.1">
    <property type="nucleotide sequence ID" value="XM_024872322.1"/>
</dbReference>
<protein>
    <submittedName>
        <fullName evidence="1">Uncharacterized protein</fullName>
    </submittedName>
</protein>
<proteinExistence type="predicted"/>
<evidence type="ECO:0000313" key="2">
    <source>
        <dbReference type="Proteomes" id="UP000235371"/>
    </source>
</evidence>
<dbReference type="AlphaFoldDB" id="A0A2J6T1H7"/>
<organism evidence="1 2">
    <name type="scientific">Hyaloscypha bicolor E</name>
    <dbReference type="NCBI Taxonomy" id="1095630"/>
    <lineage>
        <taxon>Eukaryota</taxon>
        <taxon>Fungi</taxon>
        <taxon>Dikarya</taxon>
        <taxon>Ascomycota</taxon>
        <taxon>Pezizomycotina</taxon>
        <taxon>Leotiomycetes</taxon>
        <taxon>Helotiales</taxon>
        <taxon>Hyaloscyphaceae</taxon>
        <taxon>Hyaloscypha</taxon>
        <taxon>Hyaloscypha bicolor</taxon>
    </lineage>
</organism>
<evidence type="ECO:0000313" key="1">
    <source>
        <dbReference type="EMBL" id="PMD56876.1"/>
    </source>
</evidence>
<dbReference type="GeneID" id="36580403"/>
<gene>
    <name evidence="1" type="ORF">K444DRAFT_37810</name>
</gene>
<keyword evidence="2" id="KW-1185">Reference proteome</keyword>
<reference evidence="1 2" key="1">
    <citation type="submission" date="2016-04" db="EMBL/GenBank/DDBJ databases">
        <title>A degradative enzymes factory behind the ericoid mycorrhizal symbiosis.</title>
        <authorList>
            <consortium name="DOE Joint Genome Institute"/>
            <person name="Martino E."/>
            <person name="Morin E."/>
            <person name="Grelet G."/>
            <person name="Kuo A."/>
            <person name="Kohler A."/>
            <person name="Daghino S."/>
            <person name="Barry K."/>
            <person name="Choi C."/>
            <person name="Cichocki N."/>
            <person name="Clum A."/>
            <person name="Copeland A."/>
            <person name="Hainaut M."/>
            <person name="Haridas S."/>
            <person name="Labutti K."/>
            <person name="Lindquist E."/>
            <person name="Lipzen A."/>
            <person name="Khouja H.-R."/>
            <person name="Murat C."/>
            <person name="Ohm R."/>
            <person name="Olson A."/>
            <person name="Spatafora J."/>
            <person name="Veneault-Fourrey C."/>
            <person name="Henrissat B."/>
            <person name="Grigoriev I."/>
            <person name="Martin F."/>
            <person name="Perotto S."/>
        </authorList>
    </citation>
    <scope>NUCLEOTIDE SEQUENCE [LARGE SCALE GENOMIC DNA]</scope>
    <source>
        <strain evidence="1 2">E</strain>
    </source>
</reference>
<dbReference type="Proteomes" id="UP000235371">
    <property type="component" value="Unassembled WGS sequence"/>
</dbReference>
<dbReference type="EMBL" id="KZ613847">
    <property type="protein sequence ID" value="PMD56876.1"/>
    <property type="molecule type" value="Genomic_DNA"/>
</dbReference>
<sequence length="175" mass="19124">MPVLFLLKRPPTVCTNPECCLLCGGTASPSSPPFPLRDAGEPSDEKMPAQCHFCHCLCLCHYQTLNAVAVQKWVPTRGSRGRLAPQKECNPLHAARIWTLGWQDRRFLHASRKADTAARSQCIMGVFGSTLQEARSRPAPKLAALLFPSGVVGFLGLWSDPAVVSKILYGLDHMA</sequence>
<name>A0A2J6T1H7_9HELO</name>